<evidence type="ECO:0000256" key="2">
    <source>
        <dbReference type="ARBA" id="ARBA00023043"/>
    </source>
</evidence>
<dbReference type="SUPFAM" id="SSF48403">
    <property type="entry name" value="Ankyrin repeat"/>
    <property type="match status" value="2"/>
</dbReference>
<feature type="repeat" description="ANK" evidence="3">
    <location>
        <begin position="933"/>
        <end position="965"/>
    </location>
</feature>
<feature type="repeat" description="ANK" evidence="3">
    <location>
        <begin position="1336"/>
        <end position="1368"/>
    </location>
</feature>
<feature type="domain" description="GPI inositol-deacylase winged helix" evidence="4">
    <location>
        <begin position="654"/>
        <end position="732"/>
    </location>
</feature>
<feature type="repeat" description="ANK" evidence="3">
    <location>
        <begin position="1132"/>
        <end position="1155"/>
    </location>
</feature>
<dbReference type="Pfam" id="PF00023">
    <property type="entry name" value="Ank"/>
    <property type="match status" value="2"/>
</dbReference>
<feature type="repeat" description="ANK" evidence="3">
    <location>
        <begin position="1030"/>
        <end position="1051"/>
    </location>
</feature>
<feature type="repeat" description="ANK" evidence="3">
    <location>
        <begin position="866"/>
        <end position="889"/>
    </location>
</feature>
<feature type="domain" description="Nephrocystin 3-like N-terminal" evidence="5">
    <location>
        <begin position="380"/>
        <end position="545"/>
    </location>
</feature>
<feature type="repeat" description="ANK" evidence="3">
    <location>
        <begin position="1167"/>
        <end position="1200"/>
    </location>
</feature>
<dbReference type="SMART" id="SM00248">
    <property type="entry name" value="ANK"/>
    <property type="match status" value="17"/>
</dbReference>
<dbReference type="GO" id="GO:0009116">
    <property type="term" value="P:nucleoside metabolic process"/>
    <property type="evidence" value="ECO:0007669"/>
    <property type="project" value="InterPro"/>
</dbReference>
<dbReference type="PROSITE" id="PS50088">
    <property type="entry name" value="ANK_REPEAT"/>
    <property type="match status" value="12"/>
</dbReference>
<dbReference type="InterPro" id="IPR056884">
    <property type="entry name" value="NPHP3-like_N"/>
</dbReference>
<feature type="repeat" description="ANK" evidence="3">
    <location>
        <begin position="1201"/>
        <end position="1234"/>
    </location>
</feature>
<dbReference type="Gene3D" id="3.40.50.300">
    <property type="entry name" value="P-loop containing nucleotide triphosphate hydrolases"/>
    <property type="match status" value="1"/>
</dbReference>
<dbReference type="GO" id="GO:0010468">
    <property type="term" value="P:regulation of gene expression"/>
    <property type="evidence" value="ECO:0007669"/>
    <property type="project" value="TreeGrafter"/>
</dbReference>
<dbReference type="PROSITE" id="PS50297">
    <property type="entry name" value="ANK_REP_REGION"/>
    <property type="match status" value="10"/>
</dbReference>
<dbReference type="Pfam" id="PF12796">
    <property type="entry name" value="Ank_2"/>
    <property type="match status" value="6"/>
</dbReference>
<dbReference type="PANTHER" id="PTHR24124:SF14">
    <property type="entry name" value="CHROMOSOME UNDETERMINED SCAFFOLD_25, WHOLE GENOME SHOTGUN SEQUENCE"/>
    <property type="match status" value="1"/>
</dbReference>
<evidence type="ECO:0000259" key="4">
    <source>
        <dbReference type="Pfam" id="PF22939"/>
    </source>
</evidence>
<dbReference type="PANTHER" id="PTHR24124">
    <property type="entry name" value="ANKYRIN REPEAT FAMILY A"/>
    <property type="match status" value="1"/>
</dbReference>
<feature type="repeat" description="ANK" evidence="3">
    <location>
        <begin position="966"/>
        <end position="998"/>
    </location>
</feature>
<feature type="repeat" description="ANK" evidence="3">
    <location>
        <begin position="1303"/>
        <end position="1335"/>
    </location>
</feature>
<dbReference type="STRING" id="454130.A0A0U5G5U5"/>
<feature type="repeat" description="ANK" evidence="3">
    <location>
        <begin position="900"/>
        <end position="932"/>
    </location>
</feature>
<dbReference type="InterPro" id="IPR054471">
    <property type="entry name" value="GPIID_WHD"/>
</dbReference>
<keyword evidence="1" id="KW-0677">Repeat</keyword>
<evidence type="ECO:0000259" key="5">
    <source>
        <dbReference type="Pfam" id="PF24883"/>
    </source>
</evidence>
<sequence length="1501" mass="164760">MSQEKLTHNAYTVGWVCVLECELNASRALLDKEHERLPAAENDDNMYLLGEMKGHHVVIAFPAVYGVGAAARTATNMIRTFKNIRFGLMVGIGGAVPNPSRFKKPSEDIRLGDVVVSEPKGDHGGVIHYDMGQRKADGKLHKRSHLNKPPTMLLNAMKLLRSDHPFGRGEMNLYIAEVAQLSEQSDAFAAYQHPGRSNDRLYRVDYDHEGEEDCTQCDVNSIETRTPRKSDVPVVHYGLIASGNAVIKDPRYRDELRKAWNVACFEMEAAGLMDNFPCLVIRGISDYCDTHKNDIWQPYAAVTAAAYAKDLLRVILPQEVRAAKVVEMKEVFDVLSNIQTGVSIINSSITAARDNELLLWLSSKDYGSEQTDILSQRQEGTGAWLLERVEFQGWVNEGNKTIYCRGMPGAGKTVMTAVVVDHLRSKFQSDPAVGIACIYCSVQNEAEQTPSGIFLSLLRQLIKQLSHTPEIVKSMYDRHIRAGDRPSFLDIANALLDTISRFQRTFIVVDALDELLTSESPPKQLVREIFALQEKSGINIFATSRYVPEIAGEFKQSILIDVRAAEDDVARFLDSHIGELPAFVSETPGLEDEIKTGIIMAIDGMFLLAKLHLTSFLDKISVRDVKDTIKSLPRGFDGYDQSYLEAMNNIQSQRQGLRELATKVLSWICCSRRLLLARELQHALAVKDKHTDFDNMSIPDMGLIVSVCKGLVIVDGERGTIRLVHYTTQQYFERTWQQWFHDAHERLAETTLRYLTFDTFEGGPCATGTEFKARLDQYVLYDYAARNWAYHVRIASFEESSLVLKLLEDENRLSGSAQAMFAERSQVRSERSPRGMTGLHVAAYFGLAKTVKLLLRKLRPDVKDSSGRTPLPWAAANGHAAVVEILLENDLVDPDNEDDEAQTPLALAAEIGNGKIVDLLMRRGVDSNHMDSDQTTPLCTAARNGNTEAMEAFLRYRVDVNCKDGSGQTPLGLAAASGHSDCAELLLNYDAPPATEERNRALVSAAANGHAPVVKLLLEHGADADYQDEHGSTPLLSAAEYGHVEAVSLLLGHPHVNPNPENVQGRTALSIAAQDGHTNTVRCFLADSRVNPDHKDKEGRNPLFLAAFGGHASVTELLLNIRGVDVNCTNLFGQTPLSVAAQNGHQEVVRRLLSNTRVDPEPRGLKSGDTPLALAAQFGRDYVVEILLQKPGVDINSMNAQGATPLSLAAREGRAYVVEMLLFDDRVNPNHRDKTGRTPLSWACGRGHSAAVESLLSMDKVDVNIPDEEGRTPLLWAAWGGHPTAVSHLLSTKKVDLEGSDSNGQTPLNRAAESGALTVVEILLEEGADANAVDNDGMTPLMRSSENGHVQVAEALLAAGAPPTAVDSEGRTPLIIAVEAGRREVVELLLNDAGVDPDESGGYGYTPLELAEECGWDDIVELLEAARSRGPGPSLPDSKIYPRASYASPPASVMGLSDFRSSWNWDGEGRKVFSPTSELLEGDEPKPVGMARSNSIISLDE</sequence>
<protein>
    <submittedName>
        <fullName evidence="6">Uncharacterized protein</fullName>
    </submittedName>
</protein>
<proteinExistence type="predicted"/>
<dbReference type="Pfam" id="PF24883">
    <property type="entry name" value="NPHP3_N"/>
    <property type="match status" value="1"/>
</dbReference>
<dbReference type="EMBL" id="CDMC01000005">
    <property type="protein sequence ID" value="CEL05950.1"/>
    <property type="molecule type" value="Genomic_DNA"/>
</dbReference>
<reference evidence="7" key="1">
    <citation type="journal article" date="2016" name="Genome Announc.">
        <title>Draft genome sequences of fungus Aspergillus calidoustus.</title>
        <authorList>
            <person name="Horn F."/>
            <person name="Linde J."/>
            <person name="Mattern D.J."/>
            <person name="Walther G."/>
            <person name="Guthke R."/>
            <person name="Scherlach K."/>
            <person name="Martin K."/>
            <person name="Brakhage A.A."/>
            <person name="Petzke L."/>
            <person name="Valiante V."/>
        </authorList>
    </citation>
    <scope>NUCLEOTIDE SEQUENCE [LARGE SCALE GENOMIC DNA]</scope>
    <source>
        <strain evidence="7">SF006504</strain>
    </source>
</reference>
<dbReference type="OrthoDB" id="195446at2759"/>
<dbReference type="GO" id="GO:0003824">
    <property type="term" value="F:catalytic activity"/>
    <property type="evidence" value="ECO:0007669"/>
    <property type="project" value="InterPro"/>
</dbReference>
<evidence type="ECO:0000256" key="1">
    <source>
        <dbReference type="ARBA" id="ARBA00022737"/>
    </source>
</evidence>
<gene>
    <name evidence="6" type="ORF">ASPCAL07062</name>
</gene>
<feature type="repeat" description="ANK" evidence="3">
    <location>
        <begin position="997"/>
        <end position="1029"/>
    </location>
</feature>
<dbReference type="SUPFAM" id="SSF53167">
    <property type="entry name" value="Purine and uridine phosphorylases"/>
    <property type="match status" value="1"/>
</dbReference>
<evidence type="ECO:0000313" key="6">
    <source>
        <dbReference type="EMBL" id="CEL05950.1"/>
    </source>
</evidence>
<dbReference type="InterPro" id="IPR027417">
    <property type="entry name" value="P-loop_NTPase"/>
</dbReference>
<dbReference type="GO" id="GO:0005634">
    <property type="term" value="C:nucleus"/>
    <property type="evidence" value="ECO:0007669"/>
    <property type="project" value="TreeGrafter"/>
</dbReference>
<keyword evidence="2 3" id="KW-0040">ANK repeat</keyword>
<dbReference type="InterPro" id="IPR036770">
    <property type="entry name" value="Ankyrin_rpt-contain_sf"/>
</dbReference>
<organism evidence="6 7">
    <name type="scientific">Aspergillus calidoustus</name>
    <dbReference type="NCBI Taxonomy" id="454130"/>
    <lineage>
        <taxon>Eukaryota</taxon>
        <taxon>Fungi</taxon>
        <taxon>Dikarya</taxon>
        <taxon>Ascomycota</taxon>
        <taxon>Pezizomycotina</taxon>
        <taxon>Eurotiomycetes</taxon>
        <taxon>Eurotiomycetidae</taxon>
        <taxon>Eurotiales</taxon>
        <taxon>Aspergillaceae</taxon>
        <taxon>Aspergillus</taxon>
        <taxon>Aspergillus subgen. Nidulantes</taxon>
    </lineage>
</organism>
<accession>A0A0U5G5U5</accession>
<dbReference type="Gene3D" id="1.25.40.20">
    <property type="entry name" value="Ankyrin repeat-containing domain"/>
    <property type="match status" value="4"/>
</dbReference>
<keyword evidence="7" id="KW-1185">Reference proteome</keyword>
<feature type="repeat" description="ANK" evidence="3">
    <location>
        <begin position="1369"/>
        <end position="1391"/>
    </location>
</feature>
<evidence type="ECO:0000256" key="3">
    <source>
        <dbReference type="PROSITE-ProRule" id="PRU00023"/>
    </source>
</evidence>
<dbReference type="PRINTS" id="PR01415">
    <property type="entry name" value="ANKYRIN"/>
</dbReference>
<evidence type="ECO:0000313" key="7">
    <source>
        <dbReference type="Proteomes" id="UP000054771"/>
    </source>
</evidence>
<dbReference type="Proteomes" id="UP000054771">
    <property type="component" value="Unassembled WGS sequence"/>
</dbReference>
<dbReference type="InterPro" id="IPR002110">
    <property type="entry name" value="Ankyrin_rpt"/>
</dbReference>
<dbReference type="Pfam" id="PF22939">
    <property type="entry name" value="WHD_GPIID"/>
    <property type="match status" value="1"/>
</dbReference>
<dbReference type="Gene3D" id="3.40.50.1580">
    <property type="entry name" value="Nucleoside phosphorylase domain"/>
    <property type="match status" value="1"/>
</dbReference>
<name>A0A0U5G5U5_ASPCI</name>
<dbReference type="SUPFAM" id="SSF52540">
    <property type="entry name" value="P-loop containing nucleoside triphosphate hydrolases"/>
    <property type="match status" value="1"/>
</dbReference>
<dbReference type="InterPro" id="IPR035994">
    <property type="entry name" value="Nucleoside_phosphorylase_sf"/>
</dbReference>
<dbReference type="OMA" id="AYIFCNF"/>